<dbReference type="STRING" id="286727.SAMN02982917_6436"/>
<dbReference type="InterPro" id="IPR025110">
    <property type="entry name" value="AMP-bd_C"/>
</dbReference>
<organism evidence="3 4">
    <name type="scientific">Azospirillum oryzae</name>
    <dbReference type="NCBI Taxonomy" id="286727"/>
    <lineage>
        <taxon>Bacteria</taxon>
        <taxon>Pseudomonadati</taxon>
        <taxon>Pseudomonadota</taxon>
        <taxon>Alphaproteobacteria</taxon>
        <taxon>Rhodospirillales</taxon>
        <taxon>Azospirillaceae</taxon>
        <taxon>Azospirillum</taxon>
    </lineage>
</organism>
<dbReference type="EMBL" id="FXAK01000009">
    <property type="protein sequence ID" value="SMF88543.1"/>
    <property type="molecule type" value="Genomic_DNA"/>
</dbReference>
<dbReference type="Pfam" id="PF13193">
    <property type="entry name" value="AMP-binding_C"/>
    <property type="match status" value="1"/>
</dbReference>
<evidence type="ECO:0000259" key="2">
    <source>
        <dbReference type="Pfam" id="PF13193"/>
    </source>
</evidence>
<protein>
    <submittedName>
        <fullName evidence="3">Fatty-acyl-CoA synthase</fullName>
    </submittedName>
</protein>
<dbReference type="PANTHER" id="PTHR43767">
    <property type="entry name" value="LONG-CHAIN-FATTY-ACID--COA LIGASE"/>
    <property type="match status" value="1"/>
</dbReference>
<dbReference type="PROSITE" id="PS00455">
    <property type="entry name" value="AMP_BINDING"/>
    <property type="match status" value="1"/>
</dbReference>
<dbReference type="InterPro" id="IPR042099">
    <property type="entry name" value="ANL_N_sf"/>
</dbReference>
<name>A0A1X7HKT4_9PROT</name>
<dbReference type="Gene3D" id="3.40.50.12780">
    <property type="entry name" value="N-terminal domain of ligase-like"/>
    <property type="match status" value="1"/>
</dbReference>
<dbReference type="RefSeq" id="WP_208621299.1">
    <property type="nucleotide sequence ID" value="NZ_FXAK01000009.1"/>
</dbReference>
<dbReference type="InterPro" id="IPR050237">
    <property type="entry name" value="ATP-dep_AMP-bd_enzyme"/>
</dbReference>
<accession>A0A1X7HKT4</accession>
<feature type="domain" description="AMP-dependent synthetase/ligase" evidence="1">
    <location>
        <begin position="30"/>
        <end position="381"/>
    </location>
</feature>
<proteinExistence type="predicted"/>
<dbReference type="AlphaFoldDB" id="A0A1X7HKT4"/>
<feature type="domain" description="AMP-binding enzyme C-terminal" evidence="2">
    <location>
        <begin position="431"/>
        <end position="507"/>
    </location>
</feature>
<dbReference type="Proteomes" id="UP000192936">
    <property type="component" value="Unassembled WGS sequence"/>
</dbReference>
<dbReference type="Pfam" id="PF00501">
    <property type="entry name" value="AMP-binding"/>
    <property type="match status" value="1"/>
</dbReference>
<dbReference type="Gene3D" id="3.30.300.30">
    <property type="match status" value="1"/>
</dbReference>
<dbReference type="GO" id="GO:0016878">
    <property type="term" value="F:acid-thiol ligase activity"/>
    <property type="evidence" value="ECO:0007669"/>
    <property type="project" value="UniProtKB-ARBA"/>
</dbReference>
<dbReference type="InterPro" id="IPR000873">
    <property type="entry name" value="AMP-dep_synth/lig_dom"/>
</dbReference>
<evidence type="ECO:0000259" key="1">
    <source>
        <dbReference type="Pfam" id="PF00501"/>
    </source>
</evidence>
<evidence type="ECO:0000313" key="3">
    <source>
        <dbReference type="EMBL" id="SMF88543.1"/>
    </source>
</evidence>
<dbReference type="SUPFAM" id="SSF56801">
    <property type="entry name" value="Acetyl-CoA synthetase-like"/>
    <property type="match status" value="1"/>
</dbReference>
<gene>
    <name evidence="3" type="ORF">SAMN02982917_6436</name>
</gene>
<sequence>MSLTTGMDRSAAALVARAAASTVGSLFLSTARLYPQRIAIEDDGQEEVRILTFAQLAERVNRSASALAALGVTRGARVAVLSENRLEYIETQLACALLGAITACQNWRLSPRELEHCIGLVAPTAILVSPRHTGTLSDAATAGVPVIEFGPEWERRLAAASADTPPDIAEPEDPLLILYTSGTTGLPKGAVLTHRSQLARMTAAPFDLGVRPGNTNLCWPPLYHMGGTEPAHYALLTGGRVIVLDAFDPERIADKIETERFEWVSIMPGTLARMIEVLERRGTKPLGLRTCGVMADLSPPAEVARLSELLGADFLNCFGSTETGTPPLSGRQLPRGATGDLGKAPSVGAEIRLVDPDDNDVPDGGIGELAMRGPTLFSGYWNNEAATRKDFRNGWFHMGDLLRRRPDGLYDFVDRAKYLIKSGGENIYPAEIERVLVGHPDVRDAVVVRKKDDRWGEIPVAVVVSANPHLEAAELSALCRRELAGFKQPKAIHFVPPERIVRSTTGKVQRGVIESWVESQTVEPS</sequence>
<reference evidence="3 4" key="1">
    <citation type="submission" date="2017-04" db="EMBL/GenBank/DDBJ databases">
        <authorList>
            <person name="Afonso C.L."/>
            <person name="Miller P.J."/>
            <person name="Scott M.A."/>
            <person name="Spackman E."/>
            <person name="Goraichik I."/>
            <person name="Dimitrov K.M."/>
            <person name="Suarez D.L."/>
            <person name="Swayne D.E."/>
        </authorList>
    </citation>
    <scope>NUCLEOTIDE SEQUENCE [LARGE SCALE GENOMIC DNA]</scope>
    <source>
        <strain evidence="3 4">A2P</strain>
    </source>
</reference>
<dbReference type="InterPro" id="IPR020845">
    <property type="entry name" value="AMP-binding_CS"/>
</dbReference>
<evidence type="ECO:0000313" key="4">
    <source>
        <dbReference type="Proteomes" id="UP000192936"/>
    </source>
</evidence>
<dbReference type="InterPro" id="IPR045851">
    <property type="entry name" value="AMP-bd_C_sf"/>
</dbReference>
<dbReference type="PANTHER" id="PTHR43767:SF1">
    <property type="entry name" value="NONRIBOSOMAL PEPTIDE SYNTHASE PES1 (EUROFUNG)-RELATED"/>
    <property type="match status" value="1"/>
</dbReference>